<organism evidence="14">
    <name type="scientific">Caldilinea aerophila</name>
    <dbReference type="NCBI Taxonomy" id="133453"/>
    <lineage>
        <taxon>Bacteria</taxon>
        <taxon>Bacillati</taxon>
        <taxon>Chloroflexota</taxon>
        <taxon>Caldilineae</taxon>
        <taxon>Caldilineales</taxon>
        <taxon>Caldilineaceae</taxon>
        <taxon>Caldilinea</taxon>
    </lineage>
</organism>
<dbReference type="EMBL" id="DSMG01000041">
    <property type="protein sequence ID" value="HDX30515.1"/>
    <property type="molecule type" value="Genomic_DNA"/>
</dbReference>
<evidence type="ECO:0000256" key="1">
    <source>
        <dbReference type="ARBA" id="ARBA00003478"/>
    </source>
</evidence>
<comment type="subunit">
    <text evidence="3 10 12">Part of the 50S ribosomal subunit.</text>
</comment>
<dbReference type="HAMAP" id="MF_01331_B">
    <property type="entry name" value="Ribosomal_uL22_B"/>
    <property type="match status" value="1"/>
</dbReference>
<dbReference type="Pfam" id="PF00237">
    <property type="entry name" value="Ribosomal_L22"/>
    <property type="match status" value="1"/>
</dbReference>
<name>A0A7C1FR77_9CHLR</name>
<dbReference type="GO" id="GO:0003735">
    <property type="term" value="F:structural constituent of ribosome"/>
    <property type="evidence" value="ECO:0007669"/>
    <property type="project" value="InterPro"/>
</dbReference>
<reference evidence="14" key="1">
    <citation type="journal article" date="2020" name="mSystems">
        <title>Genome- and Community-Level Interaction Insights into Carbon Utilization and Element Cycling Functions of Hydrothermarchaeota in Hydrothermal Sediment.</title>
        <authorList>
            <person name="Zhou Z."/>
            <person name="Liu Y."/>
            <person name="Xu W."/>
            <person name="Pan J."/>
            <person name="Luo Z.H."/>
            <person name="Li M."/>
        </authorList>
    </citation>
    <scope>NUCLEOTIDE SEQUENCE [LARGE SCALE GENOMIC DNA]</scope>
    <source>
        <strain evidence="14">SpSt-289</strain>
    </source>
</reference>
<dbReference type="GO" id="GO:0019843">
    <property type="term" value="F:rRNA binding"/>
    <property type="evidence" value="ECO:0007669"/>
    <property type="project" value="UniProtKB-UniRule"/>
</dbReference>
<keyword evidence="7 10" id="KW-0687">Ribonucleoprotein</keyword>
<dbReference type="CDD" id="cd00336">
    <property type="entry name" value="Ribosomal_L22"/>
    <property type="match status" value="1"/>
</dbReference>
<comment type="caution">
    <text evidence="14">The sequence shown here is derived from an EMBL/GenBank/DDBJ whole genome shotgun (WGS) entry which is preliminary data.</text>
</comment>
<gene>
    <name evidence="10" type="primary">rplV</name>
    <name evidence="14" type="ORF">ENQ20_03365</name>
</gene>
<protein>
    <recommendedName>
        <fullName evidence="9 10">Large ribosomal subunit protein uL22</fullName>
    </recommendedName>
</protein>
<evidence type="ECO:0000256" key="5">
    <source>
        <dbReference type="ARBA" id="ARBA00022884"/>
    </source>
</evidence>
<evidence type="ECO:0000256" key="8">
    <source>
        <dbReference type="ARBA" id="ARBA00025084"/>
    </source>
</evidence>
<evidence type="ECO:0000256" key="9">
    <source>
        <dbReference type="ARBA" id="ARBA00035207"/>
    </source>
</evidence>
<dbReference type="InterPro" id="IPR005727">
    <property type="entry name" value="Ribosomal_uL22_bac/chlpt-type"/>
</dbReference>
<dbReference type="InterPro" id="IPR036394">
    <property type="entry name" value="Ribosomal_uL22_sf"/>
</dbReference>
<dbReference type="PANTHER" id="PTHR13501">
    <property type="entry name" value="CHLOROPLAST 50S RIBOSOMAL PROTEIN L22-RELATED"/>
    <property type="match status" value="1"/>
</dbReference>
<evidence type="ECO:0000256" key="12">
    <source>
        <dbReference type="RuleBase" id="RU004006"/>
    </source>
</evidence>
<sequence length="112" mass="12783">MEIVAKMKYTGISAQKTRLVINEIRGRRAEEALTILSYMPQSAARVVSKTVKSALANAVENFGYDAKDMVITKIYADDAPIRKWRRFGARGRFKPWQRRSSHITVVLEERPA</sequence>
<dbReference type="AlphaFoldDB" id="A0A7C1FR77"/>
<dbReference type="InterPro" id="IPR047867">
    <property type="entry name" value="Ribosomal_uL22_bac/org-type"/>
</dbReference>
<keyword evidence="5 10" id="KW-0694">RNA-binding</keyword>
<comment type="function">
    <text evidence="1 10">The globular domain of the protein is located near the polypeptide exit tunnel on the outside of the subunit, while an extended beta-hairpin is found that lines the wall of the exit tunnel in the center of the 70S ribosome.</text>
</comment>
<dbReference type="NCBIfam" id="TIGR01044">
    <property type="entry name" value="rplV_bact"/>
    <property type="match status" value="1"/>
</dbReference>
<keyword evidence="4 10" id="KW-0699">rRNA-binding</keyword>
<evidence type="ECO:0000313" key="14">
    <source>
        <dbReference type="EMBL" id="HDX30515.1"/>
    </source>
</evidence>
<dbReference type="GO" id="GO:0022625">
    <property type="term" value="C:cytosolic large ribosomal subunit"/>
    <property type="evidence" value="ECO:0007669"/>
    <property type="project" value="TreeGrafter"/>
</dbReference>
<evidence type="ECO:0000256" key="11">
    <source>
        <dbReference type="RuleBase" id="RU004005"/>
    </source>
</evidence>
<comment type="function">
    <text evidence="8">This protein binds specifically to 23S rRNA; its binding is stimulated by other ribosomal proteins, e.g. L4, L17, and L20. It is important during the early stages of 50S assembly. It makes multiple contacts with different domains of the 23S rRNA in the assembled 50S subunit and ribosome.</text>
</comment>
<proteinExistence type="inferred from homology"/>
<dbReference type="Gene3D" id="3.90.470.10">
    <property type="entry name" value="Ribosomal protein L22/L17"/>
    <property type="match status" value="1"/>
</dbReference>
<evidence type="ECO:0000256" key="13">
    <source>
        <dbReference type="RuleBase" id="RU004008"/>
    </source>
</evidence>
<evidence type="ECO:0000256" key="6">
    <source>
        <dbReference type="ARBA" id="ARBA00022980"/>
    </source>
</evidence>
<dbReference type="SUPFAM" id="SSF54843">
    <property type="entry name" value="Ribosomal protein L22"/>
    <property type="match status" value="1"/>
</dbReference>
<comment type="function">
    <text evidence="10 13">This protein binds specifically to 23S rRNA; its binding is stimulated by other ribosomal proteins, e.g., L4, L17, and L20. It is important during the early stages of 50S assembly. It makes multiple contacts with different domains of the 23S rRNA in the assembled 50S subunit and ribosome.</text>
</comment>
<accession>A0A7C1FR77</accession>
<evidence type="ECO:0000256" key="4">
    <source>
        <dbReference type="ARBA" id="ARBA00022730"/>
    </source>
</evidence>
<evidence type="ECO:0000256" key="7">
    <source>
        <dbReference type="ARBA" id="ARBA00023274"/>
    </source>
</evidence>
<dbReference type="InterPro" id="IPR001063">
    <property type="entry name" value="Ribosomal_uL22"/>
</dbReference>
<evidence type="ECO:0000256" key="2">
    <source>
        <dbReference type="ARBA" id="ARBA00009451"/>
    </source>
</evidence>
<evidence type="ECO:0000256" key="10">
    <source>
        <dbReference type="HAMAP-Rule" id="MF_01331"/>
    </source>
</evidence>
<comment type="similarity">
    <text evidence="2 10 11">Belongs to the universal ribosomal protein uL22 family.</text>
</comment>
<dbReference type="GO" id="GO:0006412">
    <property type="term" value="P:translation"/>
    <property type="evidence" value="ECO:0007669"/>
    <property type="project" value="UniProtKB-UniRule"/>
</dbReference>
<evidence type="ECO:0000256" key="3">
    <source>
        <dbReference type="ARBA" id="ARBA00011838"/>
    </source>
</evidence>
<dbReference type="PANTHER" id="PTHR13501:SF8">
    <property type="entry name" value="LARGE RIBOSOMAL SUBUNIT PROTEIN UL22M"/>
    <property type="match status" value="1"/>
</dbReference>
<keyword evidence="6 10" id="KW-0689">Ribosomal protein</keyword>